<dbReference type="RefSeq" id="WP_009836390.1">
    <property type="nucleotide sequence ID" value="NZ_AAOH01000001.1"/>
</dbReference>
<dbReference type="STRING" id="87626.PTD2_00931"/>
<dbReference type="GO" id="GO:0008476">
    <property type="term" value="F:protein-tyrosine sulfotransferase activity"/>
    <property type="evidence" value="ECO:0007669"/>
    <property type="project" value="InterPro"/>
</dbReference>
<dbReference type="SUPFAM" id="SSF48452">
    <property type="entry name" value="TPR-like"/>
    <property type="match status" value="1"/>
</dbReference>
<dbReference type="AlphaFoldDB" id="A4C3F7"/>
<dbReference type="InterPro" id="IPR026634">
    <property type="entry name" value="TPST-like"/>
</dbReference>
<evidence type="ECO:0000313" key="2">
    <source>
        <dbReference type="EMBL" id="EAR30089.1"/>
    </source>
</evidence>
<comment type="caution">
    <text evidence="2">The sequence shown here is derived from an EMBL/GenBank/DDBJ whole genome shotgun (WGS) entry which is preliminary data.</text>
</comment>
<dbReference type="PANTHER" id="PTHR12788">
    <property type="entry name" value="PROTEIN-TYROSINE SULFOTRANSFERASE 2"/>
    <property type="match status" value="1"/>
</dbReference>
<dbReference type="Pfam" id="PF14559">
    <property type="entry name" value="TPR_19"/>
    <property type="match status" value="1"/>
</dbReference>
<dbReference type="Pfam" id="PF13469">
    <property type="entry name" value="Sulfotransfer_3"/>
    <property type="match status" value="1"/>
</dbReference>
<dbReference type="Gene3D" id="3.40.50.300">
    <property type="entry name" value="P-loop containing nucleotide triphosphate hydrolases"/>
    <property type="match status" value="1"/>
</dbReference>
<reference evidence="2 3" key="1">
    <citation type="submission" date="2006-02" db="EMBL/GenBank/DDBJ databases">
        <authorList>
            <person name="Moran M.A."/>
            <person name="Kjelleberg S."/>
            <person name="Egan S."/>
            <person name="Saunders N."/>
            <person name="Thomas T."/>
            <person name="Ferriera S."/>
            <person name="Johnson J."/>
            <person name="Kravitz S."/>
            <person name="Halpern A."/>
            <person name="Remington K."/>
            <person name="Beeson K."/>
            <person name="Tran B."/>
            <person name="Rogers Y.-H."/>
            <person name="Friedman R."/>
            <person name="Venter J.C."/>
        </authorList>
    </citation>
    <scope>NUCLEOTIDE SEQUENCE [LARGE SCALE GENOMIC DNA]</scope>
    <source>
        <strain evidence="2 3">D2</strain>
    </source>
</reference>
<dbReference type="InterPro" id="IPR011990">
    <property type="entry name" value="TPR-like_helical_dom_sf"/>
</dbReference>
<dbReference type="Gene3D" id="1.25.40.10">
    <property type="entry name" value="Tetratricopeptide repeat domain"/>
    <property type="match status" value="1"/>
</dbReference>
<keyword evidence="3" id="KW-1185">Reference proteome</keyword>
<dbReference type="Proteomes" id="UP000006201">
    <property type="component" value="Unassembled WGS sequence"/>
</dbReference>
<dbReference type="eggNOG" id="COG0457">
    <property type="taxonomic scope" value="Bacteria"/>
</dbReference>
<dbReference type="InterPro" id="IPR019734">
    <property type="entry name" value="TPR_rpt"/>
</dbReference>
<dbReference type="HOGENOM" id="CLU_017034_1_0_6"/>
<name>A4C3F7_9GAMM</name>
<evidence type="ECO:0000256" key="1">
    <source>
        <dbReference type="ARBA" id="ARBA00022679"/>
    </source>
</evidence>
<keyword evidence="1" id="KW-0808">Transferase</keyword>
<dbReference type="InterPro" id="IPR027417">
    <property type="entry name" value="P-loop_NTPase"/>
</dbReference>
<sequence>MLDSLIKRAFELMQQHQFQTASTLYQQVLQQQPSHSGALYGLATIALAQHQYDDAISLLQHVCQQCPNELQPLLDLGQAFSAVGSDVDHKTVLNYALKRFNQPPEVLYELARYNLVTGDIAQAIPLFETLLTQGNMSLKLYALFELAKIQSHKSNNYLSLAFELQPDIQNQEQACVLEYTLAQCYFNLDKMKEFAMHLAQANQLQLQTCEFKTQDLAPFFNTLSELKPAAMAPRDDSRDSLKPIFIVGLPRTGSSLLAQMLASHSQIANAGEQPFLAQTVTRLCQRTTKPYPECLASLTPKLIEQGAAYYLANMQRFSHKKNYVIDKLPANFQSIAAIKLLFPTALIIDLRRNNCDVALSIYQNYFAQSEPYFCDLDELAHYIGFYQRTMTHFTKLYDQGIVQVHYEALVTNAKVQLSTILQQLNLSFEENCLAFYQQKLTVHTLSATQVRSQLHHKSIDRALALAPFLPKLAQFSAL</sequence>
<gene>
    <name evidence="2" type="ORF">PTD2_00931</name>
</gene>
<dbReference type="OrthoDB" id="9815894at2"/>
<proteinExistence type="predicted"/>
<protein>
    <submittedName>
        <fullName evidence="2">Uncharacterized protein</fullName>
    </submittedName>
</protein>
<evidence type="ECO:0000313" key="3">
    <source>
        <dbReference type="Proteomes" id="UP000006201"/>
    </source>
</evidence>
<dbReference type="SUPFAM" id="SSF52540">
    <property type="entry name" value="P-loop containing nucleoside triphosphate hydrolases"/>
    <property type="match status" value="1"/>
</dbReference>
<dbReference type="PANTHER" id="PTHR12788:SF10">
    <property type="entry name" value="PROTEIN-TYROSINE SULFOTRANSFERASE"/>
    <property type="match status" value="1"/>
</dbReference>
<dbReference type="EMBL" id="AAOH01000001">
    <property type="protein sequence ID" value="EAR30089.1"/>
    <property type="molecule type" value="Genomic_DNA"/>
</dbReference>
<organism evidence="2 3">
    <name type="scientific">Pseudoalteromonas tunicata D2</name>
    <dbReference type="NCBI Taxonomy" id="87626"/>
    <lineage>
        <taxon>Bacteria</taxon>
        <taxon>Pseudomonadati</taxon>
        <taxon>Pseudomonadota</taxon>
        <taxon>Gammaproteobacteria</taxon>
        <taxon>Alteromonadales</taxon>
        <taxon>Pseudoalteromonadaceae</taxon>
        <taxon>Pseudoalteromonas</taxon>
    </lineage>
</organism>
<dbReference type="SMART" id="SM00028">
    <property type="entry name" value="TPR"/>
    <property type="match status" value="3"/>
</dbReference>
<accession>A4C3F7</accession>